<dbReference type="PRINTS" id="PR01862">
    <property type="entry name" value="BCL2FAMILY"/>
</dbReference>
<feature type="transmembrane region" description="Helical" evidence="27">
    <location>
        <begin position="212"/>
        <end position="230"/>
    </location>
</feature>
<keyword evidence="17" id="KW-0206">Cytoskeleton</keyword>
<evidence type="ECO:0000256" key="10">
    <source>
        <dbReference type="ARBA" id="ARBA00022692"/>
    </source>
</evidence>
<evidence type="ECO:0000256" key="14">
    <source>
        <dbReference type="ARBA" id="ARBA00023018"/>
    </source>
</evidence>
<evidence type="ECO:0000256" key="23">
    <source>
        <dbReference type="ARBA" id="ARBA00056530"/>
    </source>
</evidence>
<dbReference type="InterPro" id="IPR002475">
    <property type="entry name" value="Bcl2-like"/>
</dbReference>
<dbReference type="AlphaFoldDB" id="A0A5E4AR61"/>
<keyword evidence="11 25" id="KW-0053">Apoptosis</keyword>
<keyword evidence="14" id="KW-0770">Synapse</keyword>
<evidence type="ECO:0000256" key="17">
    <source>
        <dbReference type="ARBA" id="ARBA00023212"/>
    </source>
</evidence>
<keyword evidence="16 27" id="KW-0472">Membrane</keyword>
<dbReference type="PROSITE" id="PS50063">
    <property type="entry name" value="BH4_2"/>
    <property type="match status" value="1"/>
</dbReference>
<accession>A0A5E4AR61</accession>
<dbReference type="PANTHER" id="PTHR11256">
    <property type="entry name" value="BCL-2 RELATED"/>
    <property type="match status" value="1"/>
</dbReference>
<dbReference type="SMART" id="SM00265">
    <property type="entry name" value="BH4"/>
    <property type="match status" value="1"/>
</dbReference>
<comment type="subcellular location">
    <subcellularLocation>
        <location evidence="2">Cytoplasm</location>
        <location evidence="2">Cytoskeleton</location>
        <location evidence="2">Microtubule organizing center</location>
        <location evidence="2">Centrosome</location>
    </subcellularLocation>
    <subcellularLocation>
        <location evidence="5">Cytoplasm</location>
        <location evidence="5">Cytosol</location>
    </subcellularLocation>
    <subcellularLocation>
        <location evidence="4">Cytoplasmic vesicle</location>
        <location evidence="4">Secretory vesicle</location>
        <location evidence="4">Synaptic vesicle membrane</location>
    </subcellularLocation>
    <subcellularLocation>
        <location evidence="3">Mitochondrion matrix</location>
    </subcellularLocation>
    <subcellularLocation>
        <location evidence="1">Mitochondrion outer membrane</location>
    </subcellularLocation>
    <subcellularLocation>
        <location evidence="6">Nucleus membrane</location>
        <topology evidence="6">Single-pass membrane protein</topology>
        <orientation evidence="6">Cytoplasmic side</orientation>
    </subcellularLocation>
</comment>
<organism evidence="29 30">
    <name type="scientific">Marmota monax</name>
    <name type="common">Woodchuck</name>
    <dbReference type="NCBI Taxonomy" id="9995"/>
    <lineage>
        <taxon>Eukaryota</taxon>
        <taxon>Metazoa</taxon>
        <taxon>Chordata</taxon>
        <taxon>Craniata</taxon>
        <taxon>Vertebrata</taxon>
        <taxon>Euteleostomi</taxon>
        <taxon>Mammalia</taxon>
        <taxon>Eutheria</taxon>
        <taxon>Euarchontoglires</taxon>
        <taxon>Glires</taxon>
        <taxon>Rodentia</taxon>
        <taxon>Sciuromorpha</taxon>
        <taxon>Sciuridae</taxon>
        <taxon>Xerinae</taxon>
        <taxon>Marmotini</taxon>
        <taxon>Marmota</taxon>
    </lineage>
</organism>
<protein>
    <recommendedName>
        <fullName evidence="8">Bcl-2-like protein 1</fullName>
    </recommendedName>
    <alternativeName>
        <fullName evidence="20">Apoptosis regulator Bcl-X</fullName>
    </alternativeName>
</protein>
<dbReference type="CDD" id="cd06845">
    <property type="entry name" value="Bcl-2_like"/>
    <property type="match status" value="1"/>
</dbReference>
<dbReference type="GO" id="GO:0030672">
    <property type="term" value="C:synaptic vesicle membrane"/>
    <property type="evidence" value="ECO:0007669"/>
    <property type="project" value="UniProtKB-SubCell"/>
</dbReference>
<evidence type="ECO:0000256" key="3">
    <source>
        <dbReference type="ARBA" id="ARBA00004305"/>
    </source>
</evidence>
<evidence type="ECO:0000256" key="9">
    <source>
        <dbReference type="ARBA" id="ARBA00022490"/>
    </source>
</evidence>
<dbReference type="GO" id="GO:0031965">
    <property type="term" value="C:nuclear membrane"/>
    <property type="evidence" value="ECO:0007669"/>
    <property type="project" value="UniProtKB-SubCell"/>
</dbReference>
<dbReference type="PRINTS" id="PR01864">
    <property type="entry name" value="APOPREGBCLX"/>
</dbReference>
<comment type="caution">
    <text evidence="29">The sequence shown here is derived from an EMBL/GenBank/DDBJ whole genome shotgun (WGS) entry which is preliminary data.</text>
</comment>
<comment type="similarity">
    <text evidence="7">Belongs to the Bcl-2 family.</text>
</comment>
<feature type="compositionally biased region" description="Polar residues" evidence="26">
    <location>
        <begin position="46"/>
        <end position="59"/>
    </location>
</feature>
<comment type="function">
    <text evidence="23">Potent inhibitor of cell death. Inhibits activation of caspases. Appears to regulate cell death by blocking the voltage-dependent anion channel (VDAC) by binding to it and preventing the release of the caspase activator, CYC1, from the mitochondrial membrane. Also acts as a regulator of G2 checkpoint and progression to cytokinesis during mitosis.</text>
</comment>
<dbReference type="GO" id="GO:0051707">
    <property type="term" value="P:response to other organism"/>
    <property type="evidence" value="ECO:0007669"/>
    <property type="project" value="UniProtKB-ARBA"/>
</dbReference>
<dbReference type="InterPro" id="IPR003093">
    <property type="entry name" value="Bcl2_BH4"/>
</dbReference>
<dbReference type="PROSITE" id="PS01258">
    <property type="entry name" value="BH2"/>
    <property type="match status" value="1"/>
</dbReference>
<dbReference type="GO" id="GO:0005741">
    <property type="term" value="C:mitochondrial outer membrane"/>
    <property type="evidence" value="ECO:0007669"/>
    <property type="project" value="UniProtKB-SubCell"/>
</dbReference>
<dbReference type="FunFam" id="1.10.437.10:FF:000003">
    <property type="entry name" value="Bcl-2-like protein 1"/>
    <property type="match status" value="1"/>
</dbReference>
<comment type="function">
    <text evidence="21">Isoform Bcl-X(S) promotes apoptosis.</text>
</comment>
<reference evidence="29" key="1">
    <citation type="submission" date="2019-04" db="EMBL/GenBank/DDBJ databases">
        <authorList>
            <person name="Alioto T."/>
            <person name="Alioto T."/>
        </authorList>
    </citation>
    <scope>NUCLEOTIDE SEQUENCE [LARGE SCALE GENOMIC DNA]</scope>
</reference>
<dbReference type="GO" id="GO:0043066">
    <property type="term" value="P:negative regulation of apoptotic process"/>
    <property type="evidence" value="ECO:0007669"/>
    <property type="project" value="UniProtKB-ARBA"/>
</dbReference>
<dbReference type="SMART" id="SM00337">
    <property type="entry name" value="BCL"/>
    <property type="match status" value="1"/>
</dbReference>
<evidence type="ECO:0000256" key="24">
    <source>
        <dbReference type="ARBA" id="ARBA00062916"/>
    </source>
</evidence>
<proteinExistence type="inferred from homology"/>
<keyword evidence="13 27" id="KW-1133">Transmembrane helix</keyword>
<dbReference type="Proteomes" id="UP000335636">
    <property type="component" value="Unassembled WGS sequence"/>
</dbReference>
<evidence type="ECO:0000313" key="30">
    <source>
        <dbReference type="Proteomes" id="UP000335636"/>
    </source>
</evidence>
<dbReference type="GO" id="GO:0001836">
    <property type="term" value="P:release of cytochrome c from mitochondria"/>
    <property type="evidence" value="ECO:0007669"/>
    <property type="project" value="TreeGrafter"/>
</dbReference>
<keyword evidence="30" id="KW-1185">Reference proteome</keyword>
<evidence type="ECO:0000256" key="18">
    <source>
        <dbReference type="ARBA" id="ARBA00023242"/>
    </source>
</evidence>
<evidence type="ECO:0000256" key="8">
    <source>
        <dbReference type="ARBA" id="ARBA00013629"/>
    </source>
</evidence>
<dbReference type="InterPro" id="IPR046371">
    <property type="entry name" value="Bcl-2_BH1-3"/>
</dbReference>
<keyword evidence="19" id="KW-0968">Cytoplasmic vesicle</keyword>
<dbReference type="PANTHER" id="PTHR11256:SF12">
    <property type="entry name" value="BCL-2-LIKE PROTEIN 1"/>
    <property type="match status" value="1"/>
</dbReference>
<name>A0A5E4AR61_MARMO</name>
<keyword evidence="10 27" id="KW-0812">Transmembrane</keyword>
<evidence type="ECO:0000256" key="12">
    <source>
        <dbReference type="ARBA" id="ARBA00022787"/>
    </source>
</evidence>
<evidence type="ECO:0000256" key="6">
    <source>
        <dbReference type="ARBA" id="ARBA00004528"/>
    </source>
</evidence>
<dbReference type="SUPFAM" id="SSF56854">
    <property type="entry name" value="Bcl-2 inhibitors of programmed cell death"/>
    <property type="match status" value="1"/>
</dbReference>
<evidence type="ECO:0000256" key="5">
    <source>
        <dbReference type="ARBA" id="ARBA00004514"/>
    </source>
</evidence>
<evidence type="ECO:0000256" key="27">
    <source>
        <dbReference type="SAM" id="Phobius"/>
    </source>
</evidence>
<dbReference type="GO" id="GO:0097192">
    <property type="term" value="P:extrinsic apoptotic signaling pathway in absence of ligand"/>
    <property type="evidence" value="ECO:0007669"/>
    <property type="project" value="TreeGrafter"/>
</dbReference>
<dbReference type="InterPro" id="IPR020726">
    <property type="entry name" value="Bcl2_BH2_motif_CS"/>
</dbReference>
<evidence type="ECO:0000256" key="1">
    <source>
        <dbReference type="ARBA" id="ARBA00004294"/>
    </source>
</evidence>
<dbReference type="GO" id="GO:0005813">
    <property type="term" value="C:centrosome"/>
    <property type="evidence" value="ECO:0007669"/>
    <property type="project" value="UniProtKB-SubCell"/>
</dbReference>
<dbReference type="Pfam" id="PF00452">
    <property type="entry name" value="Bcl-2"/>
    <property type="match status" value="1"/>
</dbReference>
<feature type="region of interest" description="Disordered" evidence="26">
    <location>
        <begin position="26"/>
        <end position="72"/>
    </location>
</feature>
<evidence type="ECO:0000259" key="28">
    <source>
        <dbReference type="PROSITE" id="PS50063"/>
    </source>
</evidence>
<evidence type="ECO:0000256" key="11">
    <source>
        <dbReference type="ARBA" id="ARBA00022703"/>
    </source>
</evidence>
<dbReference type="InterPro" id="IPR026298">
    <property type="entry name" value="Bcl-2_fam"/>
</dbReference>
<evidence type="ECO:0000256" key="21">
    <source>
        <dbReference type="ARBA" id="ARBA00053254"/>
    </source>
</evidence>
<evidence type="ECO:0000256" key="25">
    <source>
        <dbReference type="PROSITE-ProRule" id="PRU00025"/>
    </source>
</evidence>
<keyword evidence="18" id="KW-0539">Nucleus</keyword>
<evidence type="ECO:0000256" key="16">
    <source>
        <dbReference type="ARBA" id="ARBA00023136"/>
    </source>
</evidence>
<evidence type="ECO:0000256" key="15">
    <source>
        <dbReference type="ARBA" id="ARBA00023128"/>
    </source>
</evidence>
<dbReference type="InterPro" id="IPR013279">
    <property type="entry name" value="Apop_reg_BclX"/>
</dbReference>
<dbReference type="Gene3D" id="1.10.437.10">
    <property type="entry name" value="Blc2-like"/>
    <property type="match status" value="1"/>
</dbReference>
<evidence type="ECO:0000256" key="13">
    <source>
        <dbReference type="ARBA" id="ARBA00022989"/>
    </source>
</evidence>
<evidence type="ECO:0000256" key="7">
    <source>
        <dbReference type="ARBA" id="ARBA00009458"/>
    </source>
</evidence>
<evidence type="ECO:0000256" key="26">
    <source>
        <dbReference type="SAM" id="MobiDB-lite"/>
    </source>
</evidence>
<feature type="compositionally biased region" description="Basic and acidic residues" evidence="26">
    <location>
        <begin position="28"/>
        <end position="43"/>
    </location>
</feature>
<dbReference type="GO" id="GO:0005829">
    <property type="term" value="C:cytosol"/>
    <property type="evidence" value="ECO:0007669"/>
    <property type="project" value="UniProtKB-SubCell"/>
</dbReference>
<dbReference type="Pfam" id="PF02180">
    <property type="entry name" value="BH4"/>
    <property type="match status" value="1"/>
</dbReference>
<comment type="subunit">
    <text evidence="24">Forms heterodimers with BAX, BAK or BCL2; heterodimerization with BAX does not seem to be required for anti-apoptotic activity. Interacts with isoform 1 of SIVA1; the interaction inhibits the anti-apoptotic activity. Interacts with IKZF3. Interacts with RTL10/BOP. Interacts with DNM1L and CLTA; DNM1L and BCL2L1 isoform BCL-X(L) may form a complex in synaptic vesicles that also contains clathrin and MFF. Interacts (via the loop between motifs BH4 and BH3) with NLRP1 (via LRR repeats), but not with NLRP2, NLRP3, NLRP4, PYCARD, nor MEFV. Interacts with BECN1.</text>
</comment>
<dbReference type="PROSITE" id="PS50062">
    <property type="entry name" value="BCL2_FAMILY"/>
    <property type="match status" value="1"/>
</dbReference>
<evidence type="ECO:0000256" key="20">
    <source>
        <dbReference type="ARBA" id="ARBA00030811"/>
    </source>
</evidence>
<gene>
    <name evidence="29" type="ORF">MONAX_5E039900</name>
</gene>
<evidence type="ECO:0000256" key="4">
    <source>
        <dbReference type="ARBA" id="ARBA00004432"/>
    </source>
</evidence>
<dbReference type="GO" id="GO:0008630">
    <property type="term" value="P:intrinsic apoptotic signaling pathway in response to DNA damage"/>
    <property type="evidence" value="ECO:0007669"/>
    <property type="project" value="TreeGrafter"/>
</dbReference>
<evidence type="ECO:0000313" key="29">
    <source>
        <dbReference type="EMBL" id="VTJ59266.1"/>
    </source>
</evidence>
<evidence type="ECO:0000256" key="22">
    <source>
        <dbReference type="ARBA" id="ARBA00054303"/>
    </source>
</evidence>
<dbReference type="GO" id="GO:0051400">
    <property type="term" value="F:BH domain binding"/>
    <property type="evidence" value="ECO:0007669"/>
    <property type="project" value="TreeGrafter"/>
</dbReference>
<sequence>MSQRNLELVMDFLSYKLSQKGYRWSQFSREEENRVQAPERAESEEGPSNATNGNPSWHQGDSPMVSGAAGHNRSLDAPDVVPMVAVKQALREAGDNFEGRYRQAFHDLTAELRLTPETAHHTFEQVVDELFRDEVSWGRIVAFFSFGGALCLESIDKEMKVLVCQIASWMTTYLNDHLDTWIQDHGGWDTFVERHVNNVAVNSRMRQESFNYYFLMGMTVAGVVLLGWLFSPK</sequence>
<keyword evidence="9" id="KW-0963">Cytoplasm</keyword>
<dbReference type="GO" id="GO:0001541">
    <property type="term" value="P:ovarian follicle development"/>
    <property type="evidence" value="ECO:0007669"/>
    <property type="project" value="UniProtKB-ARBA"/>
</dbReference>
<comment type="function">
    <text evidence="22">Isoform Bcl-X(L) also regulates presynaptic plasticity, including neurotransmitter release and recovery, number of axonal mitochondria as well as size and number of synaptic vesicle clusters. During synaptic stimulation, increases ATP availability from mitochondria through regulation of mitochondrial membrane ATP synthase F(1)F(0) activity and regulates endocytic vesicle retrieval in hippocampal neurons through association with DMN1L and stimulation of its GTPase activity in synaptic vesicles. May attenuate inflammation impairing NLRP1-inflammasome activation, hence CASP1 activation and IL1B release.</text>
</comment>
<dbReference type="EMBL" id="CABDUW010000120">
    <property type="protein sequence ID" value="VTJ59266.1"/>
    <property type="molecule type" value="Genomic_DNA"/>
</dbReference>
<evidence type="ECO:0000256" key="19">
    <source>
        <dbReference type="ARBA" id="ARBA00023329"/>
    </source>
</evidence>
<keyword evidence="12" id="KW-1000">Mitochondrion outer membrane</keyword>
<feature type="domain" description="Apoptosis regulator Bcl-2 family BH4" evidence="28">
    <location>
        <begin position="5"/>
        <end position="24"/>
    </location>
</feature>
<keyword evidence="15" id="KW-0496">Mitochondrion</keyword>
<dbReference type="InterPro" id="IPR036834">
    <property type="entry name" value="Bcl-2-like_sf"/>
</dbReference>
<feature type="short sequence motif" description="BH4" evidence="25">
    <location>
        <begin position="5"/>
        <end position="24"/>
    </location>
</feature>
<evidence type="ECO:0000256" key="2">
    <source>
        <dbReference type="ARBA" id="ARBA00004300"/>
    </source>
</evidence>
<dbReference type="GO" id="GO:0005759">
    <property type="term" value="C:mitochondrial matrix"/>
    <property type="evidence" value="ECO:0007669"/>
    <property type="project" value="UniProtKB-SubCell"/>
</dbReference>